<gene>
    <name evidence="2" type="ORF">CCAE0312_LOCUS2364</name>
</gene>
<dbReference type="AlphaFoldDB" id="A0A7S1TAF6"/>
<reference evidence="2" key="1">
    <citation type="submission" date="2021-01" db="EMBL/GenBank/DDBJ databases">
        <authorList>
            <person name="Corre E."/>
            <person name="Pelletier E."/>
            <person name="Niang G."/>
            <person name="Scheremetjew M."/>
            <person name="Finn R."/>
            <person name="Kale V."/>
            <person name="Holt S."/>
            <person name="Cochrane G."/>
            <person name="Meng A."/>
            <person name="Brown T."/>
            <person name="Cohen L."/>
        </authorList>
    </citation>
    <scope>NUCLEOTIDE SEQUENCE</scope>
    <source>
        <strain evidence="2">SAG 36.94</strain>
    </source>
</reference>
<dbReference type="PROSITE" id="PS50835">
    <property type="entry name" value="IG_LIKE"/>
    <property type="match status" value="1"/>
</dbReference>
<protein>
    <recommendedName>
        <fullName evidence="1">Ig-like domain-containing protein</fullName>
    </recommendedName>
</protein>
<proteinExistence type="predicted"/>
<evidence type="ECO:0000313" key="2">
    <source>
        <dbReference type="EMBL" id="CAD9230118.1"/>
    </source>
</evidence>
<name>A0A7S1TAF6_9RHOD</name>
<dbReference type="InterPro" id="IPR007110">
    <property type="entry name" value="Ig-like_dom"/>
</dbReference>
<evidence type="ECO:0000259" key="1">
    <source>
        <dbReference type="PROSITE" id="PS50835"/>
    </source>
</evidence>
<accession>A0A7S1TAF6</accession>
<organism evidence="2">
    <name type="scientific">Compsopogon caeruleus</name>
    <dbReference type="NCBI Taxonomy" id="31354"/>
    <lineage>
        <taxon>Eukaryota</taxon>
        <taxon>Rhodophyta</taxon>
        <taxon>Compsopogonophyceae</taxon>
        <taxon>Compsopogonales</taxon>
        <taxon>Compsopogonaceae</taxon>
        <taxon>Compsopogon</taxon>
    </lineage>
</organism>
<feature type="domain" description="Ig-like" evidence="1">
    <location>
        <begin position="1"/>
        <end position="101"/>
    </location>
</feature>
<sequence length="101" mass="11662">MECRVNHKVKKDLHADEDKVMDVRDCVQTTEIEPVGHPSTGDMRDIPREFSITWMKERTLLPSDDTSLSLPDVNMQLAVRNIAFPFQRYSMELGSYTCRTS</sequence>
<dbReference type="EMBL" id="HBGH01004273">
    <property type="protein sequence ID" value="CAD9230118.1"/>
    <property type="molecule type" value="Transcribed_RNA"/>
</dbReference>